<name>A0ABW5S0H5_9BACL</name>
<accession>A0ABW5S0H5</accession>
<sequence length="62" mass="7173">MLEKEKKPFNDVIDHMDKIEGSRLEKIEMKTLPKPIRVLGYFLLTFVVVSTLLTVILSLINN</sequence>
<proteinExistence type="predicted"/>
<gene>
    <name evidence="2" type="ORF">ACFSUE_04380</name>
</gene>
<dbReference type="RefSeq" id="WP_253065109.1">
    <property type="nucleotide sequence ID" value="NZ_JAMXWM010000036.1"/>
</dbReference>
<organism evidence="2 3">
    <name type="scientific">Sporolactobacillus shoreicorticis</name>
    <dbReference type="NCBI Taxonomy" id="1923877"/>
    <lineage>
        <taxon>Bacteria</taxon>
        <taxon>Bacillati</taxon>
        <taxon>Bacillota</taxon>
        <taxon>Bacilli</taxon>
        <taxon>Bacillales</taxon>
        <taxon>Sporolactobacillaceae</taxon>
        <taxon>Sporolactobacillus</taxon>
    </lineage>
</organism>
<feature type="transmembrane region" description="Helical" evidence="1">
    <location>
        <begin position="38"/>
        <end position="60"/>
    </location>
</feature>
<protein>
    <submittedName>
        <fullName evidence="2">Amino acid transporter</fullName>
    </submittedName>
</protein>
<keyword evidence="1" id="KW-0472">Membrane</keyword>
<dbReference type="Proteomes" id="UP001597399">
    <property type="component" value="Unassembled WGS sequence"/>
</dbReference>
<reference evidence="3" key="1">
    <citation type="journal article" date="2019" name="Int. J. Syst. Evol. Microbiol.">
        <title>The Global Catalogue of Microorganisms (GCM) 10K type strain sequencing project: providing services to taxonomists for standard genome sequencing and annotation.</title>
        <authorList>
            <consortium name="The Broad Institute Genomics Platform"/>
            <consortium name="The Broad Institute Genome Sequencing Center for Infectious Disease"/>
            <person name="Wu L."/>
            <person name="Ma J."/>
        </authorList>
    </citation>
    <scope>NUCLEOTIDE SEQUENCE [LARGE SCALE GENOMIC DNA]</scope>
    <source>
        <strain evidence="3">TISTR 2466</strain>
    </source>
</reference>
<keyword evidence="1" id="KW-0812">Transmembrane</keyword>
<keyword evidence="3" id="KW-1185">Reference proteome</keyword>
<comment type="caution">
    <text evidence="2">The sequence shown here is derived from an EMBL/GenBank/DDBJ whole genome shotgun (WGS) entry which is preliminary data.</text>
</comment>
<evidence type="ECO:0000256" key="1">
    <source>
        <dbReference type="SAM" id="Phobius"/>
    </source>
</evidence>
<evidence type="ECO:0000313" key="2">
    <source>
        <dbReference type="EMBL" id="MFD2692869.1"/>
    </source>
</evidence>
<evidence type="ECO:0000313" key="3">
    <source>
        <dbReference type="Proteomes" id="UP001597399"/>
    </source>
</evidence>
<keyword evidence="1" id="KW-1133">Transmembrane helix</keyword>
<dbReference type="EMBL" id="JBHUMQ010000011">
    <property type="protein sequence ID" value="MFD2692869.1"/>
    <property type="molecule type" value="Genomic_DNA"/>
</dbReference>